<evidence type="ECO:0000313" key="2">
    <source>
        <dbReference type="Proteomes" id="UP000053268"/>
    </source>
</evidence>
<organism evidence="1 2">
    <name type="scientific">Papilio xuthus</name>
    <name type="common">Asian swallowtail butterfly</name>
    <dbReference type="NCBI Taxonomy" id="66420"/>
    <lineage>
        <taxon>Eukaryota</taxon>
        <taxon>Metazoa</taxon>
        <taxon>Ecdysozoa</taxon>
        <taxon>Arthropoda</taxon>
        <taxon>Hexapoda</taxon>
        <taxon>Insecta</taxon>
        <taxon>Pterygota</taxon>
        <taxon>Neoptera</taxon>
        <taxon>Endopterygota</taxon>
        <taxon>Lepidoptera</taxon>
        <taxon>Glossata</taxon>
        <taxon>Ditrysia</taxon>
        <taxon>Papilionoidea</taxon>
        <taxon>Papilionidae</taxon>
        <taxon>Papilioninae</taxon>
        <taxon>Papilio</taxon>
    </lineage>
</organism>
<keyword evidence="2" id="KW-1185">Reference proteome</keyword>
<accession>A0A194Q957</accession>
<dbReference type="AlphaFoldDB" id="A0A194Q957"/>
<protein>
    <submittedName>
        <fullName evidence="1">Uncharacterized protein</fullName>
    </submittedName>
</protein>
<proteinExistence type="predicted"/>
<dbReference type="Proteomes" id="UP000053268">
    <property type="component" value="Unassembled WGS sequence"/>
</dbReference>
<gene>
    <name evidence="1" type="ORF">RR46_03325</name>
</gene>
<sequence>MDVLNRNKVQTETNKKLSNRRAISIKITFVSRPLQEDIKNPFITLEAKNKNSDSHSNTAAAKSGEASCNVYFGSAFVNTAPVTVENGILDYE</sequence>
<name>A0A194Q957_PAPXU</name>
<evidence type="ECO:0000313" key="1">
    <source>
        <dbReference type="EMBL" id="KPI99955.1"/>
    </source>
</evidence>
<dbReference type="EMBL" id="KQ459551">
    <property type="protein sequence ID" value="KPI99955.1"/>
    <property type="molecule type" value="Genomic_DNA"/>
</dbReference>
<reference evidence="1 2" key="1">
    <citation type="journal article" date="2015" name="Nat. Commun.">
        <title>Outbred genome sequencing and CRISPR/Cas9 gene editing in butterflies.</title>
        <authorList>
            <person name="Li X."/>
            <person name="Fan D."/>
            <person name="Zhang W."/>
            <person name="Liu G."/>
            <person name="Zhang L."/>
            <person name="Zhao L."/>
            <person name="Fang X."/>
            <person name="Chen L."/>
            <person name="Dong Y."/>
            <person name="Chen Y."/>
            <person name="Ding Y."/>
            <person name="Zhao R."/>
            <person name="Feng M."/>
            <person name="Zhu Y."/>
            <person name="Feng Y."/>
            <person name="Jiang X."/>
            <person name="Zhu D."/>
            <person name="Xiang H."/>
            <person name="Feng X."/>
            <person name="Li S."/>
            <person name="Wang J."/>
            <person name="Zhang G."/>
            <person name="Kronforst M.R."/>
            <person name="Wang W."/>
        </authorList>
    </citation>
    <scope>NUCLEOTIDE SEQUENCE [LARGE SCALE GENOMIC DNA]</scope>
    <source>
        <strain evidence="1">Ya'a_city_454_Px</strain>
        <tissue evidence="1">Whole body</tissue>
    </source>
</reference>